<dbReference type="EMBL" id="CP043505">
    <property type="protein sequence ID" value="QEO15137.1"/>
    <property type="molecule type" value="Genomic_DNA"/>
</dbReference>
<gene>
    <name evidence="2" type="ORF">FLP10_12470</name>
</gene>
<organism evidence="2 3">
    <name type="scientific">Agromyces intestinalis</name>
    <dbReference type="NCBI Taxonomy" id="2592652"/>
    <lineage>
        <taxon>Bacteria</taxon>
        <taxon>Bacillati</taxon>
        <taxon>Actinomycetota</taxon>
        <taxon>Actinomycetes</taxon>
        <taxon>Micrococcales</taxon>
        <taxon>Microbacteriaceae</taxon>
        <taxon>Agromyces</taxon>
    </lineage>
</organism>
<keyword evidence="1" id="KW-0472">Membrane</keyword>
<feature type="transmembrane region" description="Helical" evidence="1">
    <location>
        <begin position="55"/>
        <end position="76"/>
    </location>
</feature>
<name>A0A5C1YJ74_9MICO</name>
<dbReference type="OrthoDB" id="5120056at2"/>
<dbReference type="KEGG" id="ail:FLP10_12470"/>
<evidence type="ECO:0000256" key="1">
    <source>
        <dbReference type="SAM" id="Phobius"/>
    </source>
</evidence>
<dbReference type="RefSeq" id="WP_149161155.1">
    <property type="nucleotide sequence ID" value="NZ_CP043505.1"/>
</dbReference>
<evidence type="ECO:0000313" key="3">
    <source>
        <dbReference type="Proteomes" id="UP000324678"/>
    </source>
</evidence>
<dbReference type="Proteomes" id="UP000324678">
    <property type="component" value="Chromosome"/>
</dbReference>
<proteinExistence type="predicted"/>
<keyword evidence="1" id="KW-0812">Transmembrane</keyword>
<dbReference type="AlphaFoldDB" id="A0A5C1YJ74"/>
<keyword evidence="3" id="KW-1185">Reference proteome</keyword>
<accession>A0A5C1YJ74</accession>
<evidence type="ECO:0000313" key="2">
    <source>
        <dbReference type="EMBL" id="QEO15137.1"/>
    </source>
</evidence>
<protein>
    <submittedName>
        <fullName evidence="2">Uncharacterized protein</fullName>
    </submittedName>
</protein>
<sequence length="199" mass="21426">MPEELRRVRSQAKTIASTLLLAAGAVGLVLAIVNYDWLLADAASWEGRRSAGRGLVAPGAVLFCAFVAFYGGYLLVTSSHSWERVATGTRLRKLTAQQLRLAPHDATVVLERFRSGDPRLYLPLPVGKGSVACGLWIAKADGVAYGTVSARVGKDWQPLPIAVLRENAFVALREVPLDGFKNPATPAAVKGFLDPFLRD</sequence>
<keyword evidence="1" id="KW-1133">Transmembrane helix</keyword>
<reference evidence="2 3" key="1">
    <citation type="submission" date="2019-09" db="EMBL/GenBank/DDBJ databases">
        <title>Genome sequencing of strain KACC 19306.</title>
        <authorList>
            <person name="Heo J."/>
            <person name="Kim S.-J."/>
            <person name="Kim J.-S."/>
            <person name="Hong S.-B."/>
            <person name="Kwon S.-W."/>
        </authorList>
    </citation>
    <scope>NUCLEOTIDE SEQUENCE [LARGE SCALE GENOMIC DNA]</scope>
    <source>
        <strain evidence="2 3">KACC 19306</strain>
    </source>
</reference>